<dbReference type="Proteomes" id="UP001219525">
    <property type="component" value="Unassembled WGS sequence"/>
</dbReference>
<dbReference type="EMBL" id="JARJCW010000007">
    <property type="protein sequence ID" value="KAJ7222630.1"/>
    <property type="molecule type" value="Genomic_DNA"/>
</dbReference>
<evidence type="ECO:0000313" key="1">
    <source>
        <dbReference type="EMBL" id="KAJ7222630.1"/>
    </source>
</evidence>
<keyword evidence="2" id="KW-1185">Reference proteome</keyword>
<evidence type="ECO:0000313" key="2">
    <source>
        <dbReference type="Proteomes" id="UP001219525"/>
    </source>
</evidence>
<protein>
    <submittedName>
        <fullName evidence="1">Uncharacterized protein</fullName>
    </submittedName>
</protein>
<reference evidence="1" key="1">
    <citation type="submission" date="2023-03" db="EMBL/GenBank/DDBJ databases">
        <title>Massive genome expansion in bonnet fungi (Mycena s.s.) driven by repeated elements and novel gene families across ecological guilds.</title>
        <authorList>
            <consortium name="Lawrence Berkeley National Laboratory"/>
            <person name="Harder C.B."/>
            <person name="Miyauchi S."/>
            <person name="Viragh M."/>
            <person name="Kuo A."/>
            <person name="Thoen E."/>
            <person name="Andreopoulos B."/>
            <person name="Lu D."/>
            <person name="Skrede I."/>
            <person name="Drula E."/>
            <person name="Henrissat B."/>
            <person name="Morin E."/>
            <person name="Kohler A."/>
            <person name="Barry K."/>
            <person name="LaButti K."/>
            <person name="Morin E."/>
            <person name="Salamov A."/>
            <person name="Lipzen A."/>
            <person name="Mereny Z."/>
            <person name="Hegedus B."/>
            <person name="Baldrian P."/>
            <person name="Stursova M."/>
            <person name="Weitz H."/>
            <person name="Taylor A."/>
            <person name="Grigoriev I.V."/>
            <person name="Nagy L.G."/>
            <person name="Martin F."/>
            <person name="Kauserud H."/>
        </authorList>
    </citation>
    <scope>NUCLEOTIDE SEQUENCE</scope>
    <source>
        <strain evidence="1">9144</strain>
    </source>
</reference>
<proteinExistence type="predicted"/>
<dbReference type="AlphaFoldDB" id="A0AAD6YLC9"/>
<accession>A0AAD6YLC9</accession>
<gene>
    <name evidence="1" type="ORF">GGX14DRAFT_558719</name>
</gene>
<sequence length="208" mass="21413">MTNQSRSRSQPALPEPLPMMPAASQPAFAPVLVFVPCSMAIAMVAAAGPGFPSTMITTPSAPAPAAPAPAEKTAASTAAAAVAARNPGAGLPEPLVQLLRDEKGPFLANEVFSIMPTEPLAPIEEADLAPEWYAITRGRFVGVVDQYALSAVAISGVAHGARKAYTTQGLALSAFNQALTWGGVQCTHDPGYSPAVLQMSDTRFSVLA</sequence>
<comment type="caution">
    <text evidence="1">The sequence shown here is derived from an EMBL/GenBank/DDBJ whole genome shotgun (WGS) entry which is preliminary data.</text>
</comment>
<name>A0AAD6YLC9_9AGAR</name>
<organism evidence="1 2">
    <name type="scientific">Mycena pura</name>
    <dbReference type="NCBI Taxonomy" id="153505"/>
    <lineage>
        <taxon>Eukaryota</taxon>
        <taxon>Fungi</taxon>
        <taxon>Dikarya</taxon>
        <taxon>Basidiomycota</taxon>
        <taxon>Agaricomycotina</taxon>
        <taxon>Agaricomycetes</taxon>
        <taxon>Agaricomycetidae</taxon>
        <taxon>Agaricales</taxon>
        <taxon>Marasmiineae</taxon>
        <taxon>Mycenaceae</taxon>
        <taxon>Mycena</taxon>
    </lineage>
</organism>